<protein>
    <submittedName>
        <fullName evidence="2">DNA-binding transcriptional regulator, XRE-family HTH domain</fullName>
    </submittedName>
</protein>
<keyword evidence="3" id="KW-1185">Reference proteome</keyword>
<organism evidence="2 3">
    <name type="scientific">Amphibacillus marinus</name>
    <dbReference type="NCBI Taxonomy" id="872970"/>
    <lineage>
        <taxon>Bacteria</taxon>
        <taxon>Bacillati</taxon>
        <taxon>Bacillota</taxon>
        <taxon>Bacilli</taxon>
        <taxon>Bacillales</taxon>
        <taxon>Bacillaceae</taxon>
        <taxon>Amphibacillus</taxon>
    </lineage>
</organism>
<dbReference type="PROSITE" id="PS50943">
    <property type="entry name" value="HTH_CROC1"/>
    <property type="match status" value="1"/>
</dbReference>
<evidence type="ECO:0000313" key="2">
    <source>
        <dbReference type="EMBL" id="SEN87026.1"/>
    </source>
</evidence>
<sequence length="79" mass="8600">MQVILKDNVKAKLMIAETGNSLGSFAKKVGISQGYLSQILSKKNNPSPKVAYKIANGLGVDIHNIFLIKVIDITIEMEV</sequence>
<feature type="domain" description="HTH cro/C1-type" evidence="1">
    <location>
        <begin position="25"/>
        <end position="65"/>
    </location>
</feature>
<dbReference type="CDD" id="cd00093">
    <property type="entry name" value="HTH_XRE"/>
    <property type="match status" value="1"/>
</dbReference>
<evidence type="ECO:0000313" key="3">
    <source>
        <dbReference type="Proteomes" id="UP000199300"/>
    </source>
</evidence>
<accession>A0A1H8K3C4</accession>
<dbReference type="Proteomes" id="UP000199300">
    <property type="component" value="Unassembled WGS sequence"/>
</dbReference>
<dbReference type="InterPro" id="IPR001387">
    <property type="entry name" value="Cro/C1-type_HTH"/>
</dbReference>
<dbReference type="SMART" id="SM00530">
    <property type="entry name" value="HTH_XRE"/>
    <property type="match status" value="1"/>
</dbReference>
<dbReference type="RefSeq" id="WP_245751576.1">
    <property type="nucleotide sequence ID" value="NZ_FODJ01000002.1"/>
</dbReference>
<keyword evidence="2" id="KW-0238">DNA-binding</keyword>
<name>A0A1H8K3C4_9BACI</name>
<dbReference type="Gene3D" id="1.10.260.40">
    <property type="entry name" value="lambda repressor-like DNA-binding domains"/>
    <property type="match status" value="1"/>
</dbReference>
<evidence type="ECO:0000259" key="1">
    <source>
        <dbReference type="PROSITE" id="PS50943"/>
    </source>
</evidence>
<dbReference type="GO" id="GO:0003677">
    <property type="term" value="F:DNA binding"/>
    <property type="evidence" value="ECO:0007669"/>
    <property type="project" value="UniProtKB-KW"/>
</dbReference>
<proteinExistence type="predicted"/>
<dbReference type="STRING" id="872970.SAMN04488134_102147"/>
<dbReference type="SUPFAM" id="SSF47413">
    <property type="entry name" value="lambda repressor-like DNA-binding domains"/>
    <property type="match status" value="1"/>
</dbReference>
<dbReference type="Pfam" id="PF01381">
    <property type="entry name" value="HTH_3"/>
    <property type="match status" value="1"/>
</dbReference>
<dbReference type="InterPro" id="IPR010982">
    <property type="entry name" value="Lambda_DNA-bd_dom_sf"/>
</dbReference>
<reference evidence="2 3" key="1">
    <citation type="submission" date="2016-10" db="EMBL/GenBank/DDBJ databases">
        <authorList>
            <person name="de Groot N.N."/>
        </authorList>
    </citation>
    <scope>NUCLEOTIDE SEQUENCE [LARGE SCALE GENOMIC DNA]</scope>
    <source>
        <strain evidence="2 3">CGMCC 1.10434</strain>
    </source>
</reference>
<dbReference type="AlphaFoldDB" id="A0A1H8K3C4"/>
<dbReference type="EMBL" id="FODJ01000002">
    <property type="protein sequence ID" value="SEN87026.1"/>
    <property type="molecule type" value="Genomic_DNA"/>
</dbReference>
<gene>
    <name evidence="2" type="ORF">SAMN04488134_102147</name>
</gene>